<dbReference type="Pfam" id="PF10334">
    <property type="entry name" value="BRE4"/>
    <property type="match status" value="1"/>
</dbReference>
<dbReference type="InterPro" id="IPR018820">
    <property type="entry name" value="BRE4-related_DUF2421"/>
</dbReference>
<feature type="domain" description="Putative ER transporter 6TM N-terminal" evidence="8">
    <location>
        <begin position="47"/>
        <end position="439"/>
    </location>
</feature>
<sequence length="1013" mass="113660">MDHKPSARSFGSAKSTPTLYDQRSPALAKANQEKKANKGWVHWVKNIWPEWVTTNIRSKRSLKLLLRASLACWLGYVVMLPHAALHELGPVAFFVLMHGFFVPAYLPVQLFFFLMTTIMVGICFNWGFGAAAMRAATASRDPSRLQAAVARVTEAFNGNQALATQFAIYHGWFLDKYSSAVFGCFLGVGAFLMALVRAYAPTLIFLSVLGTIALDIFCTIGPLIPYNRLSILESMAKSVAVYFGIALLVTIFVFPESMNHAILTSISAQFGRVREMIAIQDEVLAFGAEDIDSRKEVGEKTRKARTVLIGLLVMATSRFIHLEFSWGKWNGDDVLDILQPLLTLVTRISVLQSFEQVLCTSQHIFDTDQLPPDTNNEKADATDTYLIRQIQQLNKEVETEHRVRLQDILPVLDTATKALRTSCLAALDTTKRSIDHINENRYRRKRDLDNVFRDAHDAATADLRTAVRGFKEDKRLQLLAPFAALLDNQKLASAMPLRSLYISYVFSAGMLSVSEAALDLMVLVGDTMERRKNNRLWAPKGLRKIWKILRARGDENNGVLGEDVSPHPTGEDVVDEDDNYRRDPDARAPKNLFQKLIHVFFMIYKWTRTAEFVFAVKYVVVTIALWIPCVVSATARFYYAEKCIWALIMAQTMINLYAADHIFNLLTRFVGTIVGCGLALAIWYLGNVGLRAGNPYGSAVVLAAFLPPIMFVRLYAPVKYLQGTVLGGATIALILGYSWIDGHAELISNPSCLGVGWDPAWKRFLLVIVGCGAAAIVMLFPPTSGRKAVRLRNASSIAALSRLYGYLMSTWISDDTEGLKDVWVDKFRKQIMSSSVELRTIRELTDMAKWEGSIRGAWAIKEYRLLAEAQLEMVASLAQLGSSLLHLDDSWRVEFSRQTGVLNPNFIADVMGLFTLVSQSLRTAEPLPEVLPNSLLEKLFYHQENHAPSIKALNIEHIQTVDYMYYAAGIVAVYQIMHSLDTLQRITKNLCGEVPLKGFDRWRTQFERSRDDL</sequence>
<dbReference type="AlphaFoldDB" id="A0A0D7BDQ7"/>
<protein>
    <recommendedName>
        <fullName evidence="12">ER transporter 6TM N-terminal domain-containing protein</fullName>
    </recommendedName>
</protein>
<dbReference type="Pfam" id="PF10337">
    <property type="entry name" value="ArAE_2_N"/>
    <property type="match status" value="1"/>
</dbReference>
<evidence type="ECO:0000256" key="3">
    <source>
        <dbReference type="ARBA" id="ARBA00022989"/>
    </source>
</evidence>
<evidence type="ECO:0000259" key="9">
    <source>
        <dbReference type="Pfam" id="PF13515"/>
    </source>
</evidence>
<feature type="transmembrane region" description="Helical" evidence="6">
    <location>
        <begin position="612"/>
        <end position="633"/>
    </location>
</feature>
<keyword evidence="2 6" id="KW-0812">Transmembrane</keyword>
<accession>A0A0D7BDQ7</accession>
<feature type="transmembrane region" description="Helical" evidence="6">
    <location>
        <begin position="236"/>
        <end position="254"/>
    </location>
</feature>
<evidence type="ECO:0000256" key="6">
    <source>
        <dbReference type="SAM" id="Phobius"/>
    </source>
</evidence>
<dbReference type="GO" id="GO:0016020">
    <property type="term" value="C:membrane"/>
    <property type="evidence" value="ECO:0007669"/>
    <property type="project" value="UniProtKB-SubCell"/>
</dbReference>
<comment type="subcellular location">
    <subcellularLocation>
        <location evidence="1">Membrane</location>
        <topology evidence="1">Multi-pass membrane protein</topology>
    </subcellularLocation>
</comment>
<feature type="transmembrane region" description="Helical" evidence="6">
    <location>
        <begin position="177"/>
        <end position="196"/>
    </location>
</feature>
<keyword evidence="11" id="KW-1185">Reference proteome</keyword>
<feature type="transmembrane region" description="Helical" evidence="6">
    <location>
        <begin position="760"/>
        <end position="780"/>
    </location>
</feature>
<feature type="domain" description="Integral membrane bound transporter" evidence="9">
    <location>
        <begin position="634"/>
        <end position="777"/>
    </location>
</feature>
<dbReference type="InterPro" id="IPR018823">
    <property type="entry name" value="ArAE_2_N"/>
</dbReference>
<evidence type="ECO:0000313" key="11">
    <source>
        <dbReference type="Proteomes" id="UP000054007"/>
    </source>
</evidence>
<evidence type="ECO:0000256" key="4">
    <source>
        <dbReference type="ARBA" id="ARBA00023136"/>
    </source>
</evidence>
<dbReference type="PANTHER" id="PTHR37994">
    <property type="entry name" value="ARAE_2_N DOMAIN-CONTAINING PROTEIN-RELATED"/>
    <property type="match status" value="1"/>
</dbReference>
<proteinExistence type="predicted"/>
<dbReference type="Pfam" id="PF13515">
    <property type="entry name" value="FUSC_2"/>
    <property type="match status" value="1"/>
</dbReference>
<evidence type="ECO:0008006" key="12">
    <source>
        <dbReference type="Google" id="ProtNLM"/>
    </source>
</evidence>
<feature type="region of interest" description="Disordered" evidence="5">
    <location>
        <begin position="1"/>
        <end position="21"/>
    </location>
</feature>
<dbReference type="EMBL" id="KN880519">
    <property type="protein sequence ID" value="KIY67696.1"/>
    <property type="molecule type" value="Genomic_DNA"/>
</dbReference>
<reference evidence="10 11" key="1">
    <citation type="journal article" date="2015" name="Fungal Genet. Biol.">
        <title>Evolution of novel wood decay mechanisms in Agaricales revealed by the genome sequences of Fistulina hepatica and Cylindrobasidium torrendii.</title>
        <authorList>
            <person name="Floudas D."/>
            <person name="Held B.W."/>
            <person name="Riley R."/>
            <person name="Nagy L.G."/>
            <person name="Koehler G."/>
            <person name="Ransdell A.S."/>
            <person name="Younus H."/>
            <person name="Chow J."/>
            <person name="Chiniquy J."/>
            <person name="Lipzen A."/>
            <person name="Tritt A."/>
            <person name="Sun H."/>
            <person name="Haridas S."/>
            <person name="LaButti K."/>
            <person name="Ohm R.A."/>
            <person name="Kues U."/>
            <person name="Blanchette R.A."/>
            <person name="Grigoriev I.V."/>
            <person name="Minto R.E."/>
            <person name="Hibbett D.S."/>
        </authorList>
    </citation>
    <scope>NUCLEOTIDE SEQUENCE [LARGE SCALE GENOMIC DNA]</scope>
    <source>
        <strain evidence="10 11">FP15055 ss-10</strain>
    </source>
</reference>
<organism evidence="10 11">
    <name type="scientific">Cylindrobasidium torrendii FP15055 ss-10</name>
    <dbReference type="NCBI Taxonomy" id="1314674"/>
    <lineage>
        <taxon>Eukaryota</taxon>
        <taxon>Fungi</taxon>
        <taxon>Dikarya</taxon>
        <taxon>Basidiomycota</taxon>
        <taxon>Agaricomycotina</taxon>
        <taxon>Agaricomycetes</taxon>
        <taxon>Agaricomycetidae</taxon>
        <taxon>Agaricales</taxon>
        <taxon>Marasmiineae</taxon>
        <taxon>Physalacriaceae</taxon>
        <taxon>Cylindrobasidium</taxon>
    </lineage>
</organism>
<evidence type="ECO:0000256" key="1">
    <source>
        <dbReference type="ARBA" id="ARBA00004141"/>
    </source>
</evidence>
<name>A0A0D7BDQ7_9AGAR</name>
<feature type="transmembrane region" description="Helical" evidence="6">
    <location>
        <begin position="696"/>
        <end position="716"/>
    </location>
</feature>
<gene>
    <name evidence="10" type="ORF">CYLTODRAFT_483276</name>
</gene>
<dbReference type="PANTHER" id="PTHR37994:SF3">
    <property type="entry name" value="ER TRANSPORTER 6TM N-TERMINAL DOMAIN-CONTAINING PROTEIN"/>
    <property type="match status" value="1"/>
</dbReference>
<dbReference type="OrthoDB" id="2274698at2759"/>
<feature type="compositionally biased region" description="Polar residues" evidence="5">
    <location>
        <begin position="12"/>
        <end position="21"/>
    </location>
</feature>
<evidence type="ECO:0000313" key="10">
    <source>
        <dbReference type="EMBL" id="KIY67696.1"/>
    </source>
</evidence>
<feature type="transmembrane region" description="Helical" evidence="6">
    <location>
        <begin position="202"/>
        <end position="224"/>
    </location>
</feature>
<keyword evidence="3 6" id="KW-1133">Transmembrane helix</keyword>
<feature type="transmembrane region" description="Helical" evidence="6">
    <location>
        <begin position="665"/>
        <end position="684"/>
    </location>
</feature>
<keyword evidence="4 6" id="KW-0472">Membrane</keyword>
<feature type="transmembrane region" description="Helical" evidence="6">
    <location>
        <begin position="104"/>
        <end position="128"/>
    </location>
</feature>
<dbReference type="InterPro" id="IPR049453">
    <property type="entry name" value="Memb_transporter_dom"/>
</dbReference>
<feature type="domain" description="DUF2421" evidence="7">
    <location>
        <begin position="782"/>
        <end position="993"/>
    </location>
</feature>
<dbReference type="STRING" id="1314674.A0A0D7BDQ7"/>
<evidence type="ECO:0000256" key="2">
    <source>
        <dbReference type="ARBA" id="ARBA00022692"/>
    </source>
</evidence>
<dbReference type="Proteomes" id="UP000054007">
    <property type="component" value="Unassembled WGS sequence"/>
</dbReference>
<feature type="transmembrane region" description="Helical" evidence="6">
    <location>
        <begin position="723"/>
        <end position="740"/>
    </location>
</feature>
<feature type="transmembrane region" description="Helical" evidence="6">
    <location>
        <begin position="64"/>
        <end position="84"/>
    </location>
</feature>
<evidence type="ECO:0000259" key="8">
    <source>
        <dbReference type="Pfam" id="PF10337"/>
    </source>
</evidence>
<evidence type="ECO:0000259" key="7">
    <source>
        <dbReference type="Pfam" id="PF10334"/>
    </source>
</evidence>
<evidence type="ECO:0000256" key="5">
    <source>
        <dbReference type="SAM" id="MobiDB-lite"/>
    </source>
</evidence>